<evidence type="ECO:0000313" key="4">
    <source>
        <dbReference type="Proteomes" id="UP001500618"/>
    </source>
</evidence>
<feature type="transmembrane region" description="Helical" evidence="1">
    <location>
        <begin position="203"/>
        <end position="230"/>
    </location>
</feature>
<name>A0ABP4UTI8_9ACTN</name>
<feature type="transmembrane region" description="Helical" evidence="1">
    <location>
        <begin position="381"/>
        <end position="402"/>
    </location>
</feature>
<feature type="signal peptide" evidence="2">
    <location>
        <begin position="1"/>
        <end position="20"/>
    </location>
</feature>
<keyword evidence="4" id="KW-1185">Reference proteome</keyword>
<dbReference type="EMBL" id="BAAANY010000036">
    <property type="protein sequence ID" value="GAA1709928.1"/>
    <property type="molecule type" value="Genomic_DNA"/>
</dbReference>
<reference evidence="4" key="1">
    <citation type="journal article" date="2019" name="Int. J. Syst. Evol. Microbiol.">
        <title>The Global Catalogue of Microorganisms (GCM) 10K type strain sequencing project: providing services to taxonomists for standard genome sequencing and annotation.</title>
        <authorList>
            <consortium name="The Broad Institute Genomics Platform"/>
            <consortium name="The Broad Institute Genome Sequencing Center for Infectious Disease"/>
            <person name="Wu L."/>
            <person name="Ma J."/>
        </authorList>
    </citation>
    <scope>NUCLEOTIDE SEQUENCE [LARGE SCALE GENOMIC DNA]</scope>
    <source>
        <strain evidence="4">JCM 14718</strain>
    </source>
</reference>
<keyword evidence="1" id="KW-1133">Transmembrane helix</keyword>
<comment type="caution">
    <text evidence="3">The sequence shown here is derived from an EMBL/GenBank/DDBJ whole genome shotgun (WGS) entry which is preliminary data.</text>
</comment>
<dbReference type="Proteomes" id="UP001500618">
    <property type="component" value="Unassembled WGS sequence"/>
</dbReference>
<feature type="transmembrane region" description="Helical" evidence="1">
    <location>
        <begin position="172"/>
        <end position="191"/>
    </location>
</feature>
<sequence length="412" mass="42959">MTVLALAAVVLSLLTGAVNLTGVQNRSTALDQLTTSSGPLSSAAQNLFRALSDADATATGAFLSGGLEPAATRQRYELDIAQASRALATAVAARDPADLASPDHPLVILSTQLPVYTGLVETARTDNRQGLPLGAAYQREASNLMRTQLLPAAQRLYQSEAAQLTADQDQAGAWPVLEVLLGLLLLALLYFAQRYLLRRTNRVFNAGLLVATGAAALSLLWVLGSAVIAIETVSASRHQGSAQADALSQVRVSILKARADETLTLVARGAGQAYESDYVRLTKTLADDRGLLGSARTAATDDRVRSDLAAAMTDAATWLKVHKKIRTADDSGDYTTAVGLTIGSGTDSAATAFDRLDGELGDAIVRTRGSFGAEVSDGQGAMSGVAVGASLLALIAAAGSAYGSWQRLKEYR</sequence>
<gene>
    <name evidence="3" type="ORF">GCM10009765_68990</name>
</gene>
<feature type="chain" id="PRO_5045706674" description="Secreted protein" evidence="2">
    <location>
        <begin position="21"/>
        <end position="412"/>
    </location>
</feature>
<organism evidence="3 4">
    <name type="scientific">Fodinicola feengrottensis</name>
    <dbReference type="NCBI Taxonomy" id="435914"/>
    <lineage>
        <taxon>Bacteria</taxon>
        <taxon>Bacillati</taxon>
        <taxon>Actinomycetota</taxon>
        <taxon>Actinomycetes</taxon>
        <taxon>Mycobacteriales</taxon>
        <taxon>Fodinicola</taxon>
    </lineage>
</organism>
<evidence type="ECO:0000256" key="1">
    <source>
        <dbReference type="SAM" id="Phobius"/>
    </source>
</evidence>
<keyword evidence="1" id="KW-0812">Transmembrane</keyword>
<evidence type="ECO:0000256" key="2">
    <source>
        <dbReference type="SAM" id="SignalP"/>
    </source>
</evidence>
<accession>A0ABP4UTI8</accession>
<proteinExistence type="predicted"/>
<evidence type="ECO:0000313" key="3">
    <source>
        <dbReference type="EMBL" id="GAA1709928.1"/>
    </source>
</evidence>
<evidence type="ECO:0008006" key="5">
    <source>
        <dbReference type="Google" id="ProtNLM"/>
    </source>
</evidence>
<keyword evidence="1" id="KW-0472">Membrane</keyword>
<keyword evidence="2" id="KW-0732">Signal</keyword>
<protein>
    <recommendedName>
        <fullName evidence="5">Secreted protein</fullName>
    </recommendedName>
</protein>